<gene>
    <name evidence="1" type="ORF">GCM10011358_30520</name>
</gene>
<evidence type="ECO:0000313" key="2">
    <source>
        <dbReference type="Proteomes" id="UP000617355"/>
    </source>
</evidence>
<dbReference type="EMBL" id="BMGI01000005">
    <property type="protein sequence ID" value="GGD44657.1"/>
    <property type="molecule type" value="Genomic_DNA"/>
</dbReference>
<name>A0ABQ1QV88_9RHOB</name>
<protein>
    <submittedName>
        <fullName evidence="1">Uncharacterized protein</fullName>
    </submittedName>
</protein>
<accession>A0ABQ1QV88</accession>
<dbReference type="Proteomes" id="UP000617355">
    <property type="component" value="Unassembled WGS sequence"/>
</dbReference>
<organism evidence="1 2">
    <name type="scientific">Sinisalibacter lacisalsi</name>
    <dbReference type="NCBI Taxonomy" id="1526570"/>
    <lineage>
        <taxon>Bacteria</taxon>
        <taxon>Pseudomonadati</taxon>
        <taxon>Pseudomonadota</taxon>
        <taxon>Alphaproteobacteria</taxon>
        <taxon>Rhodobacterales</taxon>
        <taxon>Roseobacteraceae</taxon>
        <taxon>Sinisalibacter</taxon>
    </lineage>
</organism>
<dbReference type="RefSeq" id="WP_188529363.1">
    <property type="nucleotide sequence ID" value="NZ_BMGI01000005.1"/>
</dbReference>
<evidence type="ECO:0000313" key="1">
    <source>
        <dbReference type="EMBL" id="GGD44657.1"/>
    </source>
</evidence>
<keyword evidence="2" id="KW-1185">Reference proteome</keyword>
<sequence>MTPWSELTPEKQLQLRMDYQTHLDSLPPTCSLDDKVSAFAEWLASRDVAFSIEDVSPKRSRK</sequence>
<proteinExistence type="predicted"/>
<comment type="caution">
    <text evidence="1">The sequence shown here is derived from an EMBL/GenBank/DDBJ whole genome shotgun (WGS) entry which is preliminary data.</text>
</comment>
<reference evidence="2" key="1">
    <citation type="journal article" date="2019" name="Int. J. Syst. Evol. Microbiol.">
        <title>The Global Catalogue of Microorganisms (GCM) 10K type strain sequencing project: providing services to taxonomists for standard genome sequencing and annotation.</title>
        <authorList>
            <consortium name="The Broad Institute Genomics Platform"/>
            <consortium name="The Broad Institute Genome Sequencing Center for Infectious Disease"/>
            <person name="Wu L."/>
            <person name="Ma J."/>
        </authorList>
    </citation>
    <scope>NUCLEOTIDE SEQUENCE [LARGE SCALE GENOMIC DNA]</scope>
    <source>
        <strain evidence="2">CGMCC 1.12922</strain>
    </source>
</reference>